<reference evidence="5" key="2">
    <citation type="submission" date="2023-04" db="EMBL/GenBank/DDBJ databases">
        <title>Complete genome sequence of Agrobacterium salinitolerans CFBP5506.</title>
        <authorList>
            <person name="Yen H.-C."/>
            <person name="Yan X.-H."/>
            <person name="Lai E.-M."/>
            <person name="Kuo C.-H."/>
        </authorList>
    </citation>
    <scope>NUCLEOTIDE SEQUENCE</scope>
    <source>
        <strain evidence="5">CFBP5506</strain>
    </source>
</reference>
<gene>
    <name evidence="5" type="ORF">CFBP5506_19275</name>
</gene>
<dbReference type="AlphaFoldDB" id="A0AAF0H426"/>
<keyword evidence="5" id="KW-0540">Nuclease</keyword>
<comment type="similarity">
    <text evidence="1">Belongs to the type-I restriction system S methylase family.</text>
</comment>
<keyword evidence="2" id="KW-0680">Restriction system</keyword>
<evidence type="ECO:0000256" key="3">
    <source>
        <dbReference type="ARBA" id="ARBA00023125"/>
    </source>
</evidence>
<evidence type="ECO:0000256" key="2">
    <source>
        <dbReference type="ARBA" id="ARBA00022747"/>
    </source>
</evidence>
<evidence type="ECO:0000313" key="6">
    <source>
        <dbReference type="Proteomes" id="UP000305410"/>
    </source>
</evidence>
<proteinExistence type="inferred from homology"/>
<dbReference type="InterPro" id="IPR000055">
    <property type="entry name" value="Restrct_endonuc_typeI_TRD"/>
</dbReference>
<dbReference type="PANTHER" id="PTHR30408">
    <property type="entry name" value="TYPE-1 RESTRICTION ENZYME ECOKI SPECIFICITY PROTEIN"/>
    <property type="match status" value="1"/>
</dbReference>
<evidence type="ECO:0000256" key="1">
    <source>
        <dbReference type="ARBA" id="ARBA00010923"/>
    </source>
</evidence>
<feature type="domain" description="Type I restriction modification DNA specificity" evidence="4">
    <location>
        <begin position="48"/>
        <end position="189"/>
    </location>
</feature>
<dbReference type="GO" id="GO:0003677">
    <property type="term" value="F:DNA binding"/>
    <property type="evidence" value="ECO:0007669"/>
    <property type="project" value="UniProtKB-KW"/>
</dbReference>
<dbReference type="InterPro" id="IPR052021">
    <property type="entry name" value="Type-I_RS_S_subunit"/>
</dbReference>
<name>A0AAF0H426_AGRTU</name>
<keyword evidence="3" id="KW-0238">DNA-binding</keyword>
<feature type="domain" description="Type I restriction modification DNA specificity" evidence="4">
    <location>
        <begin position="220"/>
        <end position="376"/>
    </location>
</feature>
<dbReference type="EMBL" id="CP122963">
    <property type="protein sequence ID" value="WGM61761.1"/>
    <property type="molecule type" value="Genomic_DNA"/>
</dbReference>
<dbReference type="REBASE" id="720665">
    <property type="entry name" value="S.Atu5506ORF19285P"/>
</dbReference>
<keyword evidence="5" id="KW-0378">Hydrolase</keyword>
<dbReference type="GO" id="GO:0004519">
    <property type="term" value="F:endonuclease activity"/>
    <property type="evidence" value="ECO:0007669"/>
    <property type="project" value="UniProtKB-KW"/>
</dbReference>
<dbReference type="PANTHER" id="PTHR30408:SF12">
    <property type="entry name" value="TYPE I RESTRICTION ENZYME MJAVIII SPECIFICITY SUBUNIT"/>
    <property type="match status" value="1"/>
</dbReference>
<dbReference type="InterPro" id="IPR044946">
    <property type="entry name" value="Restrct_endonuc_typeI_TRD_sf"/>
</dbReference>
<dbReference type="GO" id="GO:0009307">
    <property type="term" value="P:DNA restriction-modification system"/>
    <property type="evidence" value="ECO:0007669"/>
    <property type="project" value="UniProtKB-KW"/>
</dbReference>
<keyword evidence="5" id="KW-0255">Endonuclease</keyword>
<evidence type="ECO:0000313" key="5">
    <source>
        <dbReference type="EMBL" id="WGM61761.1"/>
    </source>
</evidence>
<evidence type="ECO:0000259" key="4">
    <source>
        <dbReference type="Pfam" id="PF01420"/>
    </source>
</evidence>
<dbReference type="RefSeq" id="WP_162927601.1">
    <property type="nucleotide sequence ID" value="NZ_CP122963.1"/>
</dbReference>
<dbReference type="Gene3D" id="3.90.220.20">
    <property type="entry name" value="DNA methylase specificity domains"/>
    <property type="match status" value="2"/>
</dbReference>
<reference evidence="5" key="1">
    <citation type="submission" date="2019-04" db="EMBL/GenBank/DDBJ databases">
        <authorList>
            <person name="Chiang H.-Y."/>
            <person name="Huang Y.-Y."/>
            <person name="Chou L."/>
            <person name="Lai E.-M."/>
            <person name="Kuo C.-H."/>
        </authorList>
    </citation>
    <scope>NUCLEOTIDE SEQUENCE</scope>
    <source>
        <strain evidence="5">CFBP5506</strain>
    </source>
</reference>
<dbReference type="Gene3D" id="1.10.287.1120">
    <property type="entry name" value="Bipartite methylase S protein"/>
    <property type="match status" value="1"/>
</dbReference>
<organism evidence="5 6">
    <name type="scientific">Agrobacterium tumefaciens</name>
    <dbReference type="NCBI Taxonomy" id="358"/>
    <lineage>
        <taxon>Bacteria</taxon>
        <taxon>Pseudomonadati</taxon>
        <taxon>Pseudomonadota</taxon>
        <taxon>Alphaproteobacteria</taxon>
        <taxon>Hyphomicrobiales</taxon>
        <taxon>Rhizobiaceae</taxon>
        <taxon>Rhizobium/Agrobacterium group</taxon>
        <taxon>Agrobacterium</taxon>
        <taxon>Agrobacterium tumefaciens complex</taxon>
    </lineage>
</organism>
<sequence length="401" mass="44955">MSSNSVNEPNLRFSEFRNDASWKKLDLASVASFVNEKVPFDQILLKDYVSTENILPNFSGVITASNKPSSGSGTKYKENDILVSNIRPYLKKIWRSNRVGCASNDIIVIRNKDTLTDLFISSLLASDNFIDYIMKGAQGVKMPRGDIDLIKKYPVWFPPNKAEQQKIADCLTSLGDLISGEEQKLEALQRHKKGLVQELLPAAGETLPKRRFPEFQDEPEWEIRPLGDCAASIVASGDLNTEYFSKATSDQHIYPVYSNAVENDGLYGYYSASKYPSNSITITARGNIGTAFLREKPFMGIGRLIVVACRNGIEPYFLKECWNFRALIPKEVTSVPQLTAITAKSVMLPIPGWREQKRIANLLYSVDRLVTSQREKLIGLRQHKKALLQQLFPAVGEAQHG</sequence>
<dbReference type="Proteomes" id="UP000305410">
    <property type="component" value="Chromosome Linear"/>
</dbReference>
<dbReference type="SUPFAM" id="SSF116734">
    <property type="entry name" value="DNA methylase specificity domain"/>
    <property type="match status" value="2"/>
</dbReference>
<protein>
    <submittedName>
        <fullName evidence="5">Restriction endonuclease subunit S</fullName>
    </submittedName>
</protein>
<dbReference type="Pfam" id="PF01420">
    <property type="entry name" value="Methylase_S"/>
    <property type="match status" value="2"/>
</dbReference>
<accession>A0AAF0H426</accession>